<evidence type="ECO:0000256" key="1">
    <source>
        <dbReference type="SAM" id="SignalP"/>
    </source>
</evidence>
<keyword evidence="1" id="KW-0732">Signal</keyword>
<sequence length="554" mass="63036">MAISFLLLIFLCCCVPDSSEIDAELSDISALLDKFNTLTANSNDAIQYLGLATTVFPAFIKYAVPAGSIVIGAVDIATKPESPVYKEIMKLRTGILNNLDRIQKSVYYSTKVIAAHVTLKEYMFVIQHKMLALKRDIADNYLNPSQKKTNASLDAYHATCTNEATSPIRLLDYLFLSIVDRCGLPTKENAEKLSIALEILQLTGNHLHNNSPTIQALFLRDRQGLSFQKYEHSVRYVMDKLNQDDVSTDGGIPCMLQDILDARAYRRSSMHQFAEMVRKDVSTIALYGSHCAQIIVSNRTDDEKTIEINKYLNNIKLYNVAIFERMEKWIPLALEHSWPKIARLEIQSAIDDLNLRIPVPPVSDYFQLISERVLDRLADVGSDKFEHQIVATPNITEPEDYHSQYCNPMWCISIRNYFSVNIFATRFPLNDKYRSAYANLTISTLQPGANGTFVEALDFAMRKKFNANTMTEILEYLLDTSMPSYNITTPITSESTYRSLVAFRDYTFRRHVCNTKYGLVDYHAGGVHATYKYHYKEGGSGIYDCEDFVFIFFL</sequence>
<organism evidence="2 3">
    <name type="scientific">Ditylenchus destructor</name>
    <dbReference type="NCBI Taxonomy" id="166010"/>
    <lineage>
        <taxon>Eukaryota</taxon>
        <taxon>Metazoa</taxon>
        <taxon>Ecdysozoa</taxon>
        <taxon>Nematoda</taxon>
        <taxon>Chromadorea</taxon>
        <taxon>Rhabditida</taxon>
        <taxon>Tylenchina</taxon>
        <taxon>Tylenchomorpha</taxon>
        <taxon>Sphaerularioidea</taxon>
        <taxon>Anguinidae</taxon>
        <taxon>Anguininae</taxon>
        <taxon>Ditylenchus</taxon>
    </lineage>
</organism>
<feature type="chain" id="PRO_5041938455" evidence="1">
    <location>
        <begin position="20"/>
        <end position="554"/>
    </location>
</feature>
<feature type="signal peptide" evidence="1">
    <location>
        <begin position="1"/>
        <end position="19"/>
    </location>
</feature>
<gene>
    <name evidence="2" type="ORF">DdX_14764</name>
</gene>
<keyword evidence="3" id="KW-1185">Reference proteome</keyword>
<reference evidence="2" key="1">
    <citation type="submission" date="2022-01" db="EMBL/GenBank/DDBJ databases">
        <title>Genome Sequence Resource for Two Populations of Ditylenchus destructor, the Migratory Endoparasitic Phytonematode.</title>
        <authorList>
            <person name="Zhang H."/>
            <person name="Lin R."/>
            <person name="Xie B."/>
        </authorList>
    </citation>
    <scope>NUCLEOTIDE SEQUENCE</scope>
    <source>
        <strain evidence="2">BazhouSP</strain>
    </source>
</reference>
<dbReference type="AlphaFoldDB" id="A0AAD4MSM5"/>
<comment type="caution">
    <text evidence="2">The sequence shown here is derived from an EMBL/GenBank/DDBJ whole genome shotgun (WGS) entry which is preliminary data.</text>
</comment>
<name>A0AAD4MSM5_9BILA</name>
<evidence type="ECO:0000313" key="2">
    <source>
        <dbReference type="EMBL" id="KAI1703625.1"/>
    </source>
</evidence>
<accession>A0AAD4MSM5</accession>
<proteinExistence type="predicted"/>
<dbReference type="Proteomes" id="UP001201812">
    <property type="component" value="Unassembled WGS sequence"/>
</dbReference>
<protein>
    <submittedName>
        <fullName evidence="2">Uncharacterized protein</fullName>
    </submittedName>
</protein>
<evidence type="ECO:0000313" key="3">
    <source>
        <dbReference type="Proteomes" id="UP001201812"/>
    </source>
</evidence>
<dbReference type="EMBL" id="JAKKPZ010000079">
    <property type="protein sequence ID" value="KAI1703625.1"/>
    <property type="molecule type" value="Genomic_DNA"/>
</dbReference>